<evidence type="ECO:0000256" key="9">
    <source>
        <dbReference type="ARBA" id="ARBA00023235"/>
    </source>
</evidence>
<dbReference type="Gene3D" id="3.40.1360.10">
    <property type="match status" value="1"/>
</dbReference>
<evidence type="ECO:0000313" key="14">
    <source>
        <dbReference type="EMBL" id="KDN44930.1"/>
    </source>
</evidence>
<keyword evidence="9 10" id="KW-0413">Isomerase</keyword>
<dbReference type="InParanoid" id="A0A066W2C9"/>
<keyword evidence="8 10" id="KW-0238">DNA-binding</keyword>
<comment type="catalytic activity">
    <reaction evidence="1 10">
        <text>ATP-dependent breakage, passage and rejoining of double-stranded DNA.</text>
        <dbReference type="EC" id="5.6.2.2"/>
    </reaction>
</comment>
<protein>
    <recommendedName>
        <fullName evidence="4">DNA topoisomerase (ATP-hydrolyzing)</fullName>
        <ecNumber evidence="4">5.6.2.2</ecNumber>
    </recommendedName>
</protein>
<dbReference type="PRINTS" id="PR01550">
    <property type="entry name" value="TOP6AFAMILY"/>
</dbReference>
<evidence type="ECO:0000259" key="12">
    <source>
        <dbReference type="Pfam" id="PF04406"/>
    </source>
</evidence>
<dbReference type="PANTHER" id="PTHR10848:SF0">
    <property type="entry name" value="MEIOTIC RECOMBINATION PROTEIN SPO11"/>
    <property type="match status" value="1"/>
</dbReference>
<keyword evidence="15" id="KW-1185">Reference proteome</keyword>
<feature type="active site" description="O-(5'-phospho-DNA)-tyrosine intermediate" evidence="10">
    <location>
        <position position="76"/>
    </location>
</feature>
<dbReference type="Proteomes" id="UP000027361">
    <property type="component" value="Unassembled WGS sequence"/>
</dbReference>
<feature type="domain" description="Topoisomerase 6 subunit A/Spo11 TOPRIM" evidence="13">
    <location>
        <begin position="191"/>
        <end position="273"/>
    </location>
</feature>
<dbReference type="Pfam" id="PF04406">
    <property type="entry name" value="TP6A_N"/>
    <property type="match status" value="1"/>
</dbReference>
<evidence type="ECO:0000256" key="7">
    <source>
        <dbReference type="ARBA" id="ARBA00023029"/>
    </source>
</evidence>
<dbReference type="InterPro" id="IPR013049">
    <property type="entry name" value="Spo11/TopoVI_A_N"/>
</dbReference>
<evidence type="ECO:0000256" key="4">
    <source>
        <dbReference type="ARBA" id="ARBA00012895"/>
    </source>
</evidence>
<dbReference type="GO" id="GO:0007131">
    <property type="term" value="P:reciprocal meiotic recombination"/>
    <property type="evidence" value="ECO:0007669"/>
    <property type="project" value="TreeGrafter"/>
</dbReference>
<dbReference type="Gene3D" id="1.10.10.10">
    <property type="entry name" value="Winged helix-like DNA-binding domain superfamily/Winged helix DNA-binding domain"/>
    <property type="match status" value="1"/>
</dbReference>
<dbReference type="Pfam" id="PF21180">
    <property type="entry name" value="TOP6A-Spo11_Toprim"/>
    <property type="match status" value="1"/>
</dbReference>
<evidence type="ECO:0000256" key="2">
    <source>
        <dbReference type="ARBA" id="ARBA00001946"/>
    </source>
</evidence>
<proteinExistence type="inferred from homology"/>
<keyword evidence="6" id="KW-0460">Magnesium</keyword>
<evidence type="ECO:0000259" key="13">
    <source>
        <dbReference type="Pfam" id="PF21180"/>
    </source>
</evidence>
<dbReference type="STRING" id="1037660.A0A066W2C9"/>
<dbReference type="InterPro" id="IPR036388">
    <property type="entry name" value="WH-like_DNA-bd_sf"/>
</dbReference>
<feature type="region of interest" description="Disordered" evidence="11">
    <location>
        <begin position="284"/>
        <end position="313"/>
    </location>
</feature>
<dbReference type="EMBL" id="JMSN01000046">
    <property type="protein sequence ID" value="KDN44930.1"/>
    <property type="molecule type" value="Genomic_DNA"/>
</dbReference>
<dbReference type="InterPro" id="IPR036078">
    <property type="entry name" value="Spo11/TopoVI_A_sf"/>
</dbReference>
<sequence length="465" mass="50767">MLVSTERDGLRRCNKRLLRLSLRLRESSKRLVAREISIPARAPAAYTTLARWLAVIKAALEALSCSQVTTQRDIFYTDVTLFGSQSIANRVITNLSGLLGVRRNALGVVASPRGLFSGRIRLEFDEPSPSLSGVADVENNTEDHYNREGRAHNLPIRMTRRFEDGHDGIASIVHDSSMIESVRALGEIKWILAVEKEAAFKSLCESKITAGLGLGIGQGVLLTGRGYPDQATTDFLALLTEYLPRCPIFALVDADPHGIDILRNYRSALKHNALSRSNDVTVDITDGDRDGDENGGSFAGKRGMEPDNDTSNSLEDQAKMVDLSVRKGVESKIRWLGLRRREIAALSDGEGRMIAMTQVDKLKAISLLQRQDMPDDERLELAMMLHGGTKAEIETQKQTGDSAAVVAMEAVAVVAGSQGSLRQPEPALSPIALPSGYCGHRLNNTAQYVIERLQALLPGCRVGNL</sequence>
<dbReference type="GeneID" id="25261434"/>
<comment type="caution">
    <text evidence="14">The sequence shown here is derived from an EMBL/GenBank/DDBJ whole genome shotgun (WGS) entry which is preliminary data.</text>
</comment>
<organism evidence="14 15">
    <name type="scientific">Tilletiaria anomala (strain ATCC 24038 / CBS 436.72 / UBC 951)</name>
    <dbReference type="NCBI Taxonomy" id="1037660"/>
    <lineage>
        <taxon>Eukaryota</taxon>
        <taxon>Fungi</taxon>
        <taxon>Dikarya</taxon>
        <taxon>Basidiomycota</taxon>
        <taxon>Ustilaginomycotina</taxon>
        <taxon>Exobasidiomycetes</taxon>
        <taxon>Georgefischeriales</taxon>
        <taxon>Tilletiariaceae</taxon>
        <taxon>Tilletiaria</taxon>
    </lineage>
</organism>
<evidence type="ECO:0000256" key="11">
    <source>
        <dbReference type="SAM" id="MobiDB-lite"/>
    </source>
</evidence>
<comment type="cofactor">
    <cofactor evidence="2">
        <name>Mg(2+)</name>
        <dbReference type="ChEBI" id="CHEBI:18420"/>
    </cofactor>
</comment>
<name>A0A066W2C9_TILAU</name>
<dbReference type="GO" id="GO:0003918">
    <property type="term" value="F:DNA topoisomerase type II (double strand cut, ATP-hydrolyzing) activity"/>
    <property type="evidence" value="ECO:0007669"/>
    <property type="project" value="UniProtKB-UniRule"/>
</dbReference>
<keyword evidence="5" id="KW-0479">Metal-binding</keyword>
<dbReference type="GO" id="GO:0042138">
    <property type="term" value="P:meiotic DNA double-strand break formation"/>
    <property type="evidence" value="ECO:0007669"/>
    <property type="project" value="TreeGrafter"/>
</dbReference>
<accession>A0A066W2C9</accession>
<evidence type="ECO:0000256" key="3">
    <source>
        <dbReference type="ARBA" id="ARBA00006559"/>
    </source>
</evidence>
<dbReference type="InterPro" id="IPR002815">
    <property type="entry name" value="Spo11/TopoVI_A"/>
</dbReference>
<evidence type="ECO:0000256" key="10">
    <source>
        <dbReference type="PROSITE-ProRule" id="PRU01385"/>
    </source>
</evidence>
<dbReference type="SUPFAM" id="SSF56726">
    <property type="entry name" value="DNA topoisomerase IV, alpha subunit"/>
    <property type="match status" value="1"/>
</dbReference>
<dbReference type="CDD" id="cd00223">
    <property type="entry name" value="TOPRIM_TopoIIB_SPO"/>
    <property type="match status" value="1"/>
</dbReference>
<dbReference type="InterPro" id="IPR034136">
    <property type="entry name" value="TOPRIM_Topo6A/Spo11"/>
</dbReference>
<dbReference type="GO" id="GO:0000706">
    <property type="term" value="P:meiotic DNA double-strand break processing"/>
    <property type="evidence" value="ECO:0007669"/>
    <property type="project" value="TreeGrafter"/>
</dbReference>
<dbReference type="HOGENOM" id="CLU_588184_0_0_1"/>
<reference evidence="14 15" key="1">
    <citation type="submission" date="2014-05" db="EMBL/GenBank/DDBJ databases">
        <title>Draft genome sequence of a rare smut relative, Tilletiaria anomala UBC 951.</title>
        <authorList>
            <consortium name="DOE Joint Genome Institute"/>
            <person name="Toome M."/>
            <person name="Kuo A."/>
            <person name="Henrissat B."/>
            <person name="Lipzen A."/>
            <person name="Tritt A."/>
            <person name="Yoshinaga Y."/>
            <person name="Zane M."/>
            <person name="Barry K."/>
            <person name="Grigoriev I.V."/>
            <person name="Spatafora J.W."/>
            <person name="Aimea M.C."/>
        </authorList>
    </citation>
    <scope>NUCLEOTIDE SEQUENCE [LARGE SCALE GENOMIC DNA]</scope>
    <source>
        <strain evidence="14 15">UBC 951</strain>
    </source>
</reference>
<feature type="domain" description="Spo11/DNA topoisomerase VI subunit A N-terminal" evidence="12">
    <location>
        <begin position="48"/>
        <end position="108"/>
    </location>
</feature>
<evidence type="ECO:0000256" key="1">
    <source>
        <dbReference type="ARBA" id="ARBA00000185"/>
    </source>
</evidence>
<gene>
    <name evidence="14" type="ORF">K437DRAFT_127023</name>
</gene>
<comment type="similarity">
    <text evidence="3 10">Belongs to the TOP6A family.</text>
</comment>
<dbReference type="PROSITE" id="PS52041">
    <property type="entry name" value="TOPO_IIB"/>
    <property type="match status" value="1"/>
</dbReference>
<dbReference type="GO" id="GO:0046872">
    <property type="term" value="F:metal ion binding"/>
    <property type="evidence" value="ECO:0007669"/>
    <property type="project" value="UniProtKB-KW"/>
</dbReference>
<dbReference type="PANTHER" id="PTHR10848">
    <property type="entry name" value="MEIOTIC RECOMBINATION PROTEIN SPO11"/>
    <property type="match status" value="1"/>
</dbReference>
<keyword evidence="7 10" id="KW-0799">Topoisomerase</keyword>
<evidence type="ECO:0000256" key="8">
    <source>
        <dbReference type="ARBA" id="ARBA00023125"/>
    </source>
</evidence>
<evidence type="ECO:0000256" key="5">
    <source>
        <dbReference type="ARBA" id="ARBA00022723"/>
    </source>
</evidence>
<dbReference type="RefSeq" id="XP_013242997.1">
    <property type="nucleotide sequence ID" value="XM_013387543.1"/>
</dbReference>
<dbReference type="GO" id="GO:0003677">
    <property type="term" value="F:DNA binding"/>
    <property type="evidence" value="ECO:0007669"/>
    <property type="project" value="UniProtKB-UniRule"/>
</dbReference>
<dbReference type="GO" id="GO:0005524">
    <property type="term" value="F:ATP binding"/>
    <property type="evidence" value="ECO:0007669"/>
    <property type="project" value="InterPro"/>
</dbReference>
<dbReference type="OrthoDB" id="5377392at2759"/>
<dbReference type="EC" id="5.6.2.2" evidence="4"/>
<evidence type="ECO:0000313" key="15">
    <source>
        <dbReference type="Proteomes" id="UP000027361"/>
    </source>
</evidence>
<dbReference type="GO" id="GO:0000228">
    <property type="term" value="C:nuclear chromosome"/>
    <property type="evidence" value="ECO:0007669"/>
    <property type="project" value="TreeGrafter"/>
</dbReference>
<dbReference type="AlphaFoldDB" id="A0A066W2C9"/>
<evidence type="ECO:0000256" key="6">
    <source>
        <dbReference type="ARBA" id="ARBA00022842"/>
    </source>
</evidence>